<dbReference type="RefSeq" id="XP_062793319.1">
    <property type="nucleotide sequence ID" value="XM_062937268.1"/>
</dbReference>
<organism evidence="2 3">
    <name type="scientific">Kwoniella shivajii</name>
    <dbReference type="NCBI Taxonomy" id="564305"/>
    <lineage>
        <taxon>Eukaryota</taxon>
        <taxon>Fungi</taxon>
        <taxon>Dikarya</taxon>
        <taxon>Basidiomycota</taxon>
        <taxon>Agaricomycotina</taxon>
        <taxon>Tremellomycetes</taxon>
        <taxon>Tremellales</taxon>
        <taxon>Cryptococcaceae</taxon>
        <taxon>Kwoniella</taxon>
    </lineage>
</organism>
<sequence length="1758" mass="191310">MTHSSLFSPNNHVRHSHYLQPESLTSAPPSSFGRKGGFLKKIPSVLFNKEKTPIKEKSSKGKLHIFADSPPKYIEKYSTQDTQPTITVGHNQDKKTKKPRKALADLFGWGNHHHTIAQAPSPVSQPMKSAPAKPMESVHPPSVPPKDYPTMLKKLNRPPSTKSNNSQFSSLRPPMQPPLAARSSIGDDPFVRNGRGAEVVDHFLRHTAETPSAKSIALDRRASVSSSKALSCKTSSSDIYSTKGIVDGNPSISQSPSSIEKRPVPAPLSQTSLTNLPPRSASLGKLLGSSVAAPLSQLPESPIESEEPIKILKKEKTKSRVWGLLGGNKSKKDKVKTDTQLPALLEKDPWAAPADHPATWSLSTQIDNKYAAATVKSNVSSMQSIKRPPLLHISAPSMDCPSQLSPPTSSTAYVSHSATRSTFEDHEDAPQSTPSKHPLNSGGGGVWESVIGTSMTSASHEDPCHAIEALMGPSRLPKRKSLTGLFGLPIRRSIERIKPSSAPRAPSASFHRVSASPPRVTVEPTLRSLAEEIEEASNPFSMAVVPSSSFTSRFGLHSKSVERRAEILPRDPTDKLLNLVSCLDFSPGSSASPTLHHKGSYNSIHQGLNGSPTPVRRLRSAMLSTQSSGSSLRPPAGNVSPLKVALCRAQAAINHKADVPVSPPRDSMVRKGMRNIFAPASPAPPIHGKPTRQVSKPPAAKDLDEGVGMGHTMGPNFVQDRAQSIEGSVASDIPADLKALINITGDDVPSSFTLGLPVPPPQNRTAPRRPGPAPPALSLPPVPDMPLSGRDLPANLAQSFLSNEISDSVPDDMLSCGNSDNRNSFDFTSEYASLELGTRRASFVEALSKVSSVQIVFPSSSPPVSVPREMVFHGETDMVPSLHVSKPSDSTSVHGDSDDEDDEEDDHDDETFDVEIGHVVGFAKTSPVRREPFRGQFAFQQHVAAMPHQDDHPSLGVPEPALAVPDFPPPARRGHHNRGESGLSIATMSSIGSVIGAGKEREYTNYFDVNFTNHQTSIESQQGSDEHDPCRVTSHSSVSSTNASPVEYSNVRSTTRRGHHQRNSSIVSIDSLSEILGHTHSVGPPVSLRNGRRTSYGYISRHRRNGSSDSTFGRPDWAAHRRNSSSASTNSNRSVSQIVRPGLGDRMFQLDGGVQLTSITGSPPDGPLGTRQTSHRRQTSWDSLFDGTRSRIEDSLFDDAQQSRDSMFDSDTSFNRSSTEAESLFGPDQSSPRKDFFLKGLRPVSTISTNTSESHRDDTFQHVQKYMQNVITTPVKAMVKEIEAFLQGDGEDMSKMTPLGKGKEEHIIGRQMLGCPMSRPQKPGRRRPAQLIITEPPLDTPGLTSPSASETSSRISLDTDAASISLGRRIRPSGAGHYRQKSSAGVKVDATIHEMPSAATLRGSKTPSSPQANRIASREPTIVGIDNLGEGVDFDRMRSVRNWVEWEREAVDEFRKTKHCWRDSEESKHAVEDWKMPTTTKEIAAFLAQSSQAYKPLDQLPIGKIAHRRKSSLSESRFLRSPYGLPLPKPENPIKKPKMSLTTKYEKKNSTSSTISSSSAFAFAFPLHDDVPEAPSAPPLSAAFAQFSGSTPPPLATFRPTTVISEVSDIFGVRKHLEVLDVTEQTEGDKKRNRVTSSARREALGWGRRRNSDGPEKTIGLGYRSRERDNIPPMPNTAIPSEVHSKTSQQNKGKFNKNKSKEKKLNIFSDKNDIARPALMPFKGQENLNSQPSKSKTKSPMKKRGLRQAVSQPRTLRV</sequence>
<accession>A0ABZ1D504</accession>
<reference evidence="2 3" key="1">
    <citation type="submission" date="2024-01" db="EMBL/GenBank/DDBJ databases">
        <title>Comparative genomics of Cryptococcus and Kwoniella reveals pathogenesis evolution and contrasting modes of karyotype evolution via chromosome fusion or intercentromeric recombination.</title>
        <authorList>
            <person name="Coelho M.A."/>
            <person name="David-Palma M."/>
            <person name="Shea T."/>
            <person name="Bowers K."/>
            <person name="McGinley-Smith S."/>
            <person name="Mohammad A.W."/>
            <person name="Gnirke A."/>
            <person name="Yurkov A.M."/>
            <person name="Nowrousian M."/>
            <person name="Sun S."/>
            <person name="Cuomo C.A."/>
            <person name="Heitman J."/>
        </authorList>
    </citation>
    <scope>NUCLEOTIDE SEQUENCE [LARGE SCALE GENOMIC DNA]</scope>
    <source>
        <strain evidence="2">CBS 11374</strain>
    </source>
</reference>
<name>A0ABZ1D504_9TREE</name>
<dbReference type="GeneID" id="87957688"/>
<dbReference type="EMBL" id="CP141887">
    <property type="protein sequence ID" value="WRT68579.1"/>
    <property type="molecule type" value="Genomic_DNA"/>
</dbReference>
<feature type="region of interest" description="Disordered" evidence="1">
    <location>
        <begin position="880"/>
        <end position="913"/>
    </location>
</feature>
<feature type="compositionally biased region" description="Polar residues" evidence="1">
    <location>
        <begin position="400"/>
        <end position="421"/>
    </location>
</feature>
<feature type="region of interest" description="Disordered" evidence="1">
    <location>
        <begin position="1624"/>
        <end position="1758"/>
    </location>
</feature>
<feature type="compositionally biased region" description="Polar residues" evidence="1">
    <location>
        <begin position="1749"/>
        <end position="1758"/>
    </location>
</feature>
<feature type="compositionally biased region" description="Low complexity" evidence="1">
    <location>
        <begin position="1124"/>
        <end position="1136"/>
    </location>
</feature>
<proteinExistence type="predicted"/>
<keyword evidence="3" id="KW-1185">Reference proteome</keyword>
<dbReference type="Proteomes" id="UP001329825">
    <property type="component" value="Chromosome 7"/>
</dbReference>
<feature type="region of interest" description="Disordered" evidence="1">
    <location>
        <begin position="392"/>
        <end position="449"/>
    </location>
</feature>
<evidence type="ECO:0000313" key="2">
    <source>
        <dbReference type="EMBL" id="WRT68579.1"/>
    </source>
</evidence>
<feature type="region of interest" description="Disordered" evidence="1">
    <location>
        <begin position="753"/>
        <end position="782"/>
    </location>
</feature>
<protein>
    <submittedName>
        <fullName evidence="2">Uncharacterized protein</fullName>
    </submittedName>
</protein>
<feature type="region of interest" description="Disordered" evidence="1">
    <location>
        <begin position="1155"/>
        <end position="1178"/>
    </location>
</feature>
<feature type="region of interest" description="Disordered" evidence="1">
    <location>
        <begin position="1098"/>
        <end position="1136"/>
    </location>
</feature>
<evidence type="ECO:0000256" key="1">
    <source>
        <dbReference type="SAM" id="MobiDB-lite"/>
    </source>
</evidence>
<evidence type="ECO:0000313" key="3">
    <source>
        <dbReference type="Proteomes" id="UP001329825"/>
    </source>
</evidence>
<feature type="compositionally biased region" description="Low complexity" evidence="1">
    <location>
        <begin position="1032"/>
        <end position="1041"/>
    </location>
</feature>
<feature type="compositionally biased region" description="Basic residues" evidence="1">
    <location>
        <begin position="1735"/>
        <end position="1746"/>
    </location>
</feature>
<feature type="region of interest" description="Disordered" evidence="1">
    <location>
        <begin position="116"/>
        <end position="193"/>
    </location>
</feature>
<feature type="region of interest" description="Disordered" evidence="1">
    <location>
        <begin position="243"/>
        <end position="275"/>
    </location>
</feature>
<feature type="compositionally biased region" description="Acidic residues" evidence="1">
    <location>
        <begin position="897"/>
        <end position="913"/>
    </location>
</feature>
<feature type="compositionally biased region" description="Pro residues" evidence="1">
    <location>
        <begin position="769"/>
        <end position="782"/>
    </location>
</feature>
<gene>
    <name evidence="2" type="ORF">IL334_005557</name>
</gene>
<feature type="region of interest" description="Disordered" evidence="1">
    <location>
        <begin position="1202"/>
        <end position="1231"/>
    </location>
</feature>
<feature type="compositionally biased region" description="Polar residues" evidence="1">
    <location>
        <begin position="158"/>
        <end position="170"/>
    </location>
</feature>
<feature type="compositionally biased region" description="Polar residues" evidence="1">
    <location>
        <begin position="1342"/>
        <end position="1356"/>
    </location>
</feature>
<feature type="region of interest" description="Disordered" evidence="1">
    <location>
        <begin position="679"/>
        <end position="699"/>
    </location>
</feature>
<feature type="region of interest" description="Disordered" evidence="1">
    <location>
        <begin position="1335"/>
        <end position="1389"/>
    </location>
</feature>
<feature type="compositionally biased region" description="Polar residues" evidence="1">
    <location>
        <begin position="1203"/>
        <end position="1221"/>
    </location>
</feature>
<feature type="region of interest" description="Disordered" evidence="1">
    <location>
        <begin position="1017"/>
        <end position="1064"/>
    </location>
</feature>